<protein>
    <submittedName>
        <fullName evidence="1">Uncharacterized protein</fullName>
    </submittedName>
</protein>
<organism evidence="1">
    <name type="scientific">Gibberella zeae</name>
    <name type="common">Wheat head blight fungus</name>
    <name type="synonym">Fusarium graminearum</name>
    <dbReference type="NCBI Taxonomy" id="5518"/>
    <lineage>
        <taxon>Eukaryota</taxon>
        <taxon>Fungi</taxon>
        <taxon>Dikarya</taxon>
        <taxon>Ascomycota</taxon>
        <taxon>Pezizomycotina</taxon>
        <taxon>Sordariomycetes</taxon>
        <taxon>Hypocreomycetidae</taxon>
        <taxon>Hypocreales</taxon>
        <taxon>Nectriaceae</taxon>
        <taxon>Fusarium</taxon>
    </lineage>
</organism>
<sequence>MWLADIMYYQELITEGNQEKKKRNHRSPIVLRDSEWSYRKRHKRDNKNEAFSCRLLCRSSGDSLTQPAKCVTDGYWHGYVYMQYTYGDIKCVRTSPRFNPSPEQQLKLSPGISSSCLDIDTDTDIGKARPDSWSCGLLISARLISFSTYSSSPGNSQDLETDNQTIFGKGI</sequence>
<proteinExistence type="predicted"/>
<name>A0A4E9DYR0_GIBZA</name>
<dbReference type="EMBL" id="CAAKMV010000136">
    <property type="protein sequence ID" value="VIO58929.1"/>
    <property type="molecule type" value="Genomic_DNA"/>
</dbReference>
<evidence type="ECO:0000313" key="1">
    <source>
        <dbReference type="EMBL" id="VIO58929.1"/>
    </source>
</evidence>
<accession>A0A4E9DYR0</accession>
<dbReference type="AlphaFoldDB" id="A0A4E9DYR0"/>
<reference evidence="1" key="1">
    <citation type="submission" date="2019-04" db="EMBL/GenBank/DDBJ databases">
        <authorList>
            <person name="Melise S."/>
            <person name="Noan J."/>
            <person name="Okalmin O."/>
        </authorList>
    </citation>
    <scope>NUCLEOTIDE SEQUENCE</scope>
    <source>
        <strain evidence="1">FN9</strain>
    </source>
</reference>
<gene>
    <name evidence="1" type="ORF">FUG_LOCUS323946</name>
</gene>